<evidence type="ECO:0000256" key="1">
    <source>
        <dbReference type="SAM" id="MobiDB-lite"/>
    </source>
</evidence>
<dbReference type="WBParaSite" id="ACAC_0000381601-mRNA-1">
    <property type="protein sequence ID" value="ACAC_0000381601-mRNA-1"/>
    <property type="gene ID" value="ACAC_0000381601"/>
</dbReference>
<sequence>MKRDTIDCCSEFSLVECRSRVLSQRIVFSLQGGCLVGVNADEAQVVAAVGQQVGRHAAEAAWRVCDRPHRDHQPRDECHQQEALGDSAERCSEGAGETGMSSVDGLRVPAHPGDDPALATAQLCDFC</sequence>
<accession>A0A0K0D171</accession>
<keyword evidence="2" id="KW-1185">Reference proteome</keyword>
<evidence type="ECO:0000313" key="3">
    <source>
        <dbReference type="WBParaSite" id="ACAC_0000381601-mRNA-1"/>
    </source>
</evidence>
<reference evidence="3" key="2">
    <citation type="submission" date="2017-02" db="UniProtKB">
        <authorList>
            <consortium name="WormBaseParasite"/>
        </authorList>
    </citation>
    <scope>IDENTIFICATION</scope>
</reference>
<feature type="compositionally biased region" description="Basic and acidic residues" evidence="1">
    <location>
        <begin position="69"/>
        <end position="80"/>
    </location>
</feature>
<evidence type="ECO:0000313" key="2">
    <source>
        <dbReference type="Proteomes" id="UP000035642"/>
    </source>
</evidence>
<name>A0A0K0D171_ANGCA</name>
<proteinExistence type="predicted"/>
<feature type="region of interest" description="Disordered" evidence="1">
    <location>
        <begin position="69"/>
        <end position="111"/>
    </location>
</feature>
<reference evidence="2" key="1">
    <citation type="submission" date="2012-09" db="EMBL/GenBank/DDBJ databases">
        <authorList>
            <person name="Martin A.A."/>
        </authorList>
    </citation>
    <scope>NUCLEOTIDE SEQUENCE</scope>
</reference>
<dbReference type="AlphaFoldDB" id="A0A0K0D171"/>
<organism evidence="2 3">
    <name type="scientific">Angiostrongylus cantonensis</name>
    <name type="common">Rat lungworm</name>
    <dbReference type="NCBI Taxonomy" id="6313"/>
    <lineage>
        <taxon>Eukaryota</taxon>
        <taxon>Metazoa</taxon>
        <taxon>Ecdysozoa</taxon>
        <taxon>Nematoda</taxon>
        <taxon>Chromadorea</taxon>
        <taxon>Rhabditida</taxon>
        <taxon>Rhabditina</taxon>
        <taxon>Rhabditomorpha</taxon>
        <taxon>Strongyloidea</taxon>
        <taxon>Metastrongylidae</taxon>
        <taxon>Angiostrongylus</taxon>
    </lineage>
</organism>
<dbReference type="Proteomes" id="UP000035642">
    <property type="component" value="Unassembled WGS sequence"/>
</dbReference>
<protein>
    <submittedName>
        <fullName evidence="3">Uncharacterized protein</fullName>
    </submittedName>
</protein>